<dbReference type="Proteomes" id="UP001302676">
    <property type="component" value="Unassembled WGS sequence"/>
</dbReference>
<accession>A0AAN6ZIT4</accession>
<proteinExistence type="predicted"/>
<reference evidence="1" key="2">
    <citation type="submission" date="2023-05" db="EMBL/GenBank/DDBJ databases">
        <authorList>
            <consortium name="Lawrence Berkeley National Laboratory"/>
            <person name="Steindorff A."/>
            <person name="Hensen N."/>
            <person name="Bonometti L."/>
            <person name="Westerberg I."/>
            <person name="Brannstrom I.O."/>
            <person name="Guillou S."/>
            <person name="Cros-Aarteil S."/>
            <person name="Calhoun S."/>
            <person name="Haridas S."/>
            <person name="Kuo A."/>
            <person name="Mondo S."/>
            <person name="Pangilinan J."/>
            <person name="Riley R."/>
            <person name="Labutti K."/>
            <person name="Andreopoulos B."/>
            <person name="Lipzen A."/>
            <person name="Chen C."/>
            <person name="Yanf M."/>
            <person name="Daum C."/>
            <person name="Ng V."/>
            <person name="Clum A."/>
            <person name="Ohm R."/>
            <person name="Martin F."/>
            <person name="Silar P."/>
            <person name="Natvig D."/>
            <person name="Lalanne C."/>
            <person name="Gautier V."/>
            <person name="Ament-Velasquez S.L."/>
            <person name="Kruys A."/>
            <person name="Hutchinson M.I."/>
            <person name="Powell A.J."/>
            <person name="Barry K."/>
            <person name="Miller A.N."/>
            <person name="Grigoriev I.V."/>
            <person name="Debuchy R."/>
            <person name="Gladieux P."/>
            <person name="Thoren M.H."/>
            <person name="Johannesson H."/>
        </authorList>
    </citation>
    <scope>NUCLEOTIDE SEQUENCE</scope>
    <source>
        <strain evidence="1">CBS 141.50</strain>
    </source>
</reference>
<dbReference type="EMBL" id="MU853688">
    <property type="protein sequence ID" value="KAK4139149.1"/>
    <property type="molecule type" value="Genomic_DNA"/>
</dbReference>
<gene>
    <name evidence="1" type="ORF">C8A04DRAFT_16115</name>
</gene>
<reference evidence="1" key="1">
    <citation type="journal article" date="2023" name="Mol. Phylogenet. Evol.">
        <title>Genome-scale phylogeny and comparative genomics of the fungal order Sordariales.</title>
        <authorList>
            <person name="Hensen N."/>
            <person name="Bonometti L."/>
            <person name="Westerberg I."/>
            <person name="Brannstrom I.O."/>
            <person name="Guillou S."/>
            <person name="Cros-Aarteil S."/>
            <person name="Calhoun S."/>
            <person name="Haridas S."/>
            <person name="Kuo A."/>
            <person name="Mondo S."/>
            <person name="Pangilinan J."/>
            <person name="Riley R."/>
            <person name="LaButti K."/>
            <person name="Andreopoulos B."/>
            <person name="Lipzen A."/>
            <person name="Chen C."/>
            <person name="Yan M."/>
            <person name="Daum C."/>
            <person name="Ng V."/>
            <person name="Clum A."/>
            <person name="Steindorff A."/>
            <person name="Ohm R.A."/>
            <person name="Martin F."/>
            <person name="Silar P."/>
            <person name="Natvig D.O."/>
            <person name="Lalanne C."/>
            <person name="Gautier V."/>
            <person name="Ament-Velasquez S.L."/>
            <person name="Kruys A."/>
            <person name="Hutchinson M.I."/>
            <person name="Powell A.J."/>
            <person name="Barry K."/>
            <person name="Miller A.N."/>
            <person name="Grigoriev I.V."/>
            <person name="Debuchy R."/>
            <person name="Gladieux P."/>
            <person name="Hiltunen Thoren M."/>
            <person name="Johannesson H."/>
        </authorList>
    </citation>
    <scope>NUCLEOTIDE SEQUENCE</scope>
    <source>
        <strain evidence="1">CBS 141.50</strain>
    </source>
</reference>
<dbReference type="RefSeq" id="XP_062632520.1">
    <property type="nucleotide sequence ID" value="XM_062778734.1"/>
</dbReference>
<comment type="caution">
    <text evidence="1">The sequence shown here is derived from an EMBL/GenBank/DDBJ whole genome shotgun (WGS) entry which is preliminary data.</text>
</comment>
<dbReference type="AlphaFoldDB" id="A0AAN6ZIT4"/>
<protein>
    <submittedName>
        <fullName evidence="1">Uncharacterized protein</fullName>
    </submittedName>
</protein>
<evidence type="ECO:0000313" key="2">
    <source>
        <dbReference type="Proteomes" id="UP001302676"/>
    </source>
</evidence>
<evidence type="ECO:0000313" key="1">
    <source>
        <dbReference type="EMBL" id="KAK4139149.1"/>
    </source>
</evidence>
<organism evidence="1 2">
    <name type="scientific">Dichotomopilus funicola</name>
    <dbReference type="NCBI Taxonomy" id="1934379"/>
    <lineage>
        <taxon>Eukaryota</taxon>
        <taxon>Fungi</taxon>
        <taxon>Dikarya</taxon>
        <taxon>Ascomycota</taxon>
        <taxon>Pezizomycotina</taxon>
        <taxon>Sordariomycetes</taxon>
        <taxon>Sordariomycetidae</taxon>
        <taxon>Sordariales</taxon>
        <taxon>Chaetomiaceae</taxon>
        <taxon>Dichotomopilus</taxon>
    </lineage>
</organism>
<feature type="non-terminal residue" evidence="1">
    <location>
        <position position="1"/>
    </location>
</feature>
<keyword evidence="2" id="KW-1185">Reference proteome</keyword>
<sequence length="59" mass="6547">LEAAWPSKRKRVQTDPNTVFASIEQVYRAQIEAGRIEDIMAEESGYESSGLEASYIVVG</sequence>
<name>A0AAN6ZIT4_9PEZI</name>
<dbReference type="GeneID" id="87815347"/>